<evidence type="ECO:0000313" key="2">
    <source>
        <dbReference type="EMBL" id="RPB09961.1"/>
    </source>
</evidence>
<dbReference type="InterPro" id="IPR008554">
    <property type="entry name" value="Glutaredoxin-like"/>
</dbReference>
<dbReference type="PANTHER" id="PTHR33558">
    <property type="entry name" value="GLUTAREDOXIN-LIKE PROTEIN C5ORF63 HOMOLOG"/>
    <property type="match status" value="1"/>
</dbReference>
<dbReference type="InterPro" id="IPR052565">
    <property type="entry name" value="Glutaredoxin-like_YDR286C"/>
</dbReference>
<dbReference type="SUPFAM" id="SSF52833">
    <property type="entry name" value="Thioredoxin-like"/>
    <property type="match status" value="1"/>
</dbReference>
<dbReference type="OrthoDB" id="429967at2759"/>
<dbReference type="InterPro" id="IPR036249">
    <property type="entry name" value="Thioredoxin-like_sf"/>
</dbReference>
<keyword evidence="3" id="KW-1185">Reference proteome</keyword>
<dbReference type="Pfam" id="PF05768">
    <property type="entry name" value="Glrx-like"/>
    <property type="match status" value="1"/>
</dbReference>
<dbReference type="Proteomes" id="UP000277580">
    <property type="component" value="Unassembled WGS sequence"/>
</dbReference>
<dbReference type="EMBL" id="ML119147">
    <property type="protein sequence ID" value="RPB09961.1"/>
    <property type="molecule type" value="Genomic_DNA"/>
</dbReference>
<evidence type="ECO:0000313" key="3">
    <source>
        <dbReference type="Proteomes" id="UP000277580"/>
    </source>
</evidence>
<dbReference type="Gene3D" id="3.40.30.10">
    <property type="entry name" value="Glutaredoxin"/>
    <property type="match status" value="1"/>
</dbReference>
<sequence length="109" mass="12650">MSKVLPRLPIHITFFSRSSCALCTNARQNLADAWKLRPFEFAEIDVMEPGQQKWKDVYEFDVPVIHVSKTGKGGVVEEVKKKLMHRFTPEEIVKAWDEVREQGPVHEEK</sequence>
<keyword evidence="1" id="KW-0249">Electron transport</keyword>
<keyword evidence="1" id="KW-0813">Transport</keyword>
<dbReference type="InParanoid" id="A0A3N4KNN9"/>
<accession>A0A3N4KNN9</accession>
<organism evidence="2 3">
    <name type="scientific">Morchella conica CCBAS932</name>
    <dbReference type="NCBI Taxonomy" id="1392247"/>
    <lineage>
        <taxon>Eukaryota</taxon>
        <taxon>Fungi</taxon>
        <taxon>Dikarya</taxon>
        <taxon>Ascomycota</taxon>
        <taxon>Pezizomycotina</taxon>
        <taxon>Pezizomycetes</taxon>
        <taxon>Pezizales</taxon>
        <taxon>Morchellaceae</taxon>
        <taxon>Morchella</taxon>
    </lineage>
</organism>
<reference evidence="2 3" key="1">
    <citation type="journal article" date="2018" name="Nat. Ecol. Evol.">
        <title>Pezizomycetes genomes reveal the molecular basis of ectomycorrhizal truffle lifestyle.</title>
        <authorList>
            <person name="Murat C."/>
            <person name="Payen T."/>
            <person name="Noel B."/>
            <person name="Kuo A."/>
            <person name="Morin E."/>
            <person name="Chen J."/>
            <person name="Kohler A."/>
            <person name="Krizsan K."/>
            <person name="Balestrini R."/>
            <person name="Da Silva C."/>
            <person name="Montanini B."/>
            <person name="Hainaut M."/>
            <person name="Levati E."/>
            <person name="Barry K.W."/>
            <person name="Belfiori B."/>
            <person name="Cichocki N."/>
            <person name="Clum A."/>
            <person name="Dockter R.B."/>
            <person name="Fauchery L."/>
            <person name="Guy J."/>
            <person name="Iotti M."/>
            <person name="Le Tacon F."/>
            <person name="Lindquist E.A."/>
            <person name="Lipzen A."/>
            <person name="Malagnac F."/>
            <person name="Mello A."/>
            <person name="Molinier V."/>
            <person name="Miyauchi S."/>
            <person name="Poulain J."/>
            <person name="Riccioni C."/>
            <person name="Rubini A."/>
            <person name="Sitrit Y."/>
            <person name="Splivallo R."/>
            <person name="Traeger S."/>
            <person name="Wang M."/>
            <person name="Zifcakova L."/>
            <person name="Wipf D."/>
            <person name="Zambonelli A."/>
            <person name="Paolocci F."/>
            <person name="Nowrousian M."/>
            <person name="Ottonello S."/>
            <person name="Baldrian P."/>
            <person name="Spatafora J.W."/>
            <person name="Henrissat B."/>
            <person name="Nagy L.G."/>
            <person name="Aury J.M."/>
            <person name="Wincker P."/>
            <person name="Grigoriev I.V."/>
            <person name="Bonfante P."/>
            <person name="Martin F.M."/>
        </authorList>
    </citation>
    <scope>NUCLEOTIDE SEQUENCE [LARGE SCALE GENOMIC DNA]</scope>
    <source>
        <strain evidence="2 3">CCBAS932</strain>
    </source>
</reference>
<dbReference type="AlphaFoldDB" id="A0A3N4KNN9"/>
<comment type="similarity">
    <text evidence="1">Belongs to the glutaredoxin family.</text>
</comment>
<gene>
    <name evidence="2" type="ORF">P167DRAFT_566957</name>
</gene>
<name>A0A3N4KNN9_9PEZI</name>
<proteinExistence type="inferred from homology"/>
<protein>
    <recommendedName>
        <fullName evidence="1">Glutaredoxin-like protein</fullName>
    </recommendedName>
</protein>
<dbReference type="PANTHER" id="PTHR33558:SF1">
    <property type="entry name" value="GLUTAREDOXIN-LIKE PROTEIN C5ORF63 HOMOLOG"/>
    <property type="match status" value="1"/>
</dbReference>
<evidence type="ECO:0000256" key="1">
    <source>
        <dbReference type="RuleBase" id="RU363082"/>
    </source>
</evidence>